<reference evidence="1 2" key="1">
    <citation type="submission" date="2019-08" db="EMBL/GenBank/DDBJ databases">
        <title>Ulvibacter marinistellae sp. nov., isolated from a starfish, Patiria pectinifera.</title>
        <authorList>
            <person name="Kawano K."/>
            <person name="Ushijima N."/>
            <person name="Kihara M."/>
            <person name="Itoh H."/>
        </authorList>
    </citation>
    <scope>NUCLEOTIDE SEQUENCE [LARGE SCALE GENOMIC DNA]</scope>
    <source>
        <strain evidence="1 2">KK4</strain>
    </source>
</reference>
<gene>
    <name evidence="1" type="ORF">ULMS_25540</name>
</gene>
<comment type="caution">
    <text evidence="1">The sequence shown here is derived from an EMBL/GenBank/DDBJ whole genome shotgun (WGS) entry which is preliminary data.</text>
</comment>
<keyword evidence="2" id="KW-1185">Reference proteome</keyword>
<proteinExistence type="predicted"/>
<accession>A0A5J4G2R5</accession>
<evidence type="ECO:0000313" key="1">
    <source>
        <dbReference type="EMBL" id="GEQ87046.1"/>
    </source>
</evidence>
<sequence length="273" mass="29567">MKITQFAYVAMFCFALVFTSCEKDEDQETETQFNFSAEDNLRAAQADNATDGALNIVENGYVEAEEGRSQINSFFNECAIITIQPNGNGGSIVIDFGEGCQLNNSSIVSGIINMDYGAIVGGTRTINYQFENFIYNSNSVTGGGEILREIANNNGNPQSTINESIVIGFPNTSVTATRTGLRVAEWVAGVGSGTWQDNVYNITGNWDTQLTNGFNRSGLVTEKLVRKLSCSYLVSGLLEVTQNNFTGVINWGAGECDNLATLEVNGQVYDIVL</sequence>
<dbReference type="RefSeq" id="WP_151894961.1">
    <property type="nucleotide sequence ID" value="NZ_BKCF01000005.1"/>
</dbReference>
<name>A0A5J4G2R5_9FLAO</name>
<dbReference type="EMBL" id="BKCF01000005">
    <property type="protein sequence ID" value="GEQ87046.1"/>
    <property type="molecule type" value="Genomic_DNA"/>
</dbReference>
<dbReference type="OrthoDB" id="1114031at2"/>
<protein>
    <submittedName>
        <fullName evidence="1">Uncharacterized protein</fullName>
    </submittedName>
</protein>
<dbReference type="PROSITE" id="PS51257">
    <property type="entry name" value="PROKAR_LIPOPROTEIN"/>
    <property type="match status" value="1"/>
</dbReference>
<dbReference type="Proteomes" id="UP000326994">
    <property type="component" value="Unassembled WGS sequence"/>
</dbReference>
<evidence type="ECO:0000313" key="2">
    <source>
        <dbReference type="Proteomes" id="UP000326994"/>
    </source>
</evidence>
<dbReference type="AlphaFoldDB" id="A0A5J4G2R5"/>
<organism evidence="1 2">
    <name type="scientific">Patiriisocius marinistellae</name>
    <dbReference type="NCBI Taxonomy" id="2494560"/>
    <lineage>
        <taxon>Bacteria</taxon>
        <taxon>Pseudomonadati</taxon>
        <taxon>Bacteroidota</taxon>
        <taxon>Flavobacteriia</taxon>
        <taxon>Flavobacteriales</taxon>
        <taxon>Flavobacteriaceae</taxon>
        <taxon>Patiriisocius</taxon>
    </lineage>
</organism>